<gene>
    <name evidence="2" type="ORF">B0T24DRAFT_422315</name>
</gene>
<sequence length="196" mass="20585">MVGRATRDRSADTSSPHRHPSPATSGPPRGGSRPSTFLVSSLGCWRGGESGGPGPSSLPILTSSPPFSAYANILRSFPGAPAGRRWPARTPNASGNRSYSLRHLLPTPTARYPTGSAMAVCLDNQIFYNPGLEPASCGPRVREGGLSAVIFGVPLSPPLPQNAHDPQHSSAGESQKYAILIPSDDELDDKFDDLDG</sequence>
<dbReference type="AlphaFoldDB" id="A0AAE0JVI1"/>
<feature type="region of interest" description="Disordered" evidence="1">
    <location>
        <begin position="157"/>
        <end position="196"/>
    </location>
</feature>
<dbReference type="Proteomes" id="UP001287356">
    <property type="component" value="Unassembled WGS sequence"/>
</dbReference>
<reference evidence="2" key="2">
    <citation type="submission" date="2023-06" db="EMBL/GenBank/DDBJ databases">
        <authorList>
            <consortium name="Lawrence Berkeley National Laboratory"/>
            <person name="Haridas S."/>
            <person name="Hensen N."/>
            <person name="Bonometti L."/>
            <person name="Westerberg I."/>
            <person name="Brannstrom I.O."/>
            <person name="Guillou S."/>
            <person name="Cros-Aarteil S."/>
            <person name="Calhoun S."/>
            <person name="Kuo A."/>
            <person name="Mondo S."/>
            <person name="Pangilinan J."/>
            <person name="Riley R."/>
            <person name="Labutti K."/>
            <person name="Andreopoulos B."/>
            <person name="Lipzen A."/>
            <person name="Chen C."/>
            <person name="Yanf M."/>
            <person name="Daum C."/>
            <person name="Ng V."/>
            <person name="Clum A."/>
            <person name="Steindorff A."/>
            <person name="Ohm R."/>
            <person name="Martin F."/>
            <person name="Silar P."/>
            <person name="Natvig D."/>
            <person name="Lalanne C."/>
            <person name="Gautier V."/>
            <person name="Ament-Velasquez S.L."/>
            <person name="Kruys A."/>
            <person name="Hutchinson M.I."/>
            <person name="Powell A.J."/>
            <person name="Barry K."/>
            <person name="Miller A.N."/>
            <person name="Grigoriev I.V."/>
            <person name="Debuchy R."/>
            <person name="Gladieux P."/>
            <person name="Thoren M.H."/>
            <person name="Johannesson H."/>
        </authorList>
    </citation>
    <scope>NUCLEOTIDE SEQUENCE</scope>
    <source>
        <strain evidence="2">CBS 958.72</strain>
    </source>
</reference>
<evidence type="ECO:0000256" key="1">
    <source>
        <dbReference type="SAM" id="MobiDB-lite"/>
    </source>
</evidence>
<organism evidence="2 3">
    <name type="scientific">Lasiosphaeria ovina</name>
    <dbReference type="NCBI Taxonomy" id="92902"/>
    <lineage>
        <taxon>Eukaryota</taxon>
        <taxon>Fungi</taxon>
        <taxon>Dikarya</taxon>
        <taxon>Ascomycota</taxon>
        <taxon>Pezizomycotina</taxon>
        <taxon>Sordariomycetes</taxon>
        <taxon>Sordariomycetidae</taxon>
        <taxon>Sordariales</taxon>
        <taxon>Lasiosphaeriaceae</taxon>
        <taxon>Lasiosphaeria</taxon>
    </lineage>
</organism>
<proteinExistence type="predicted"/>
<accession>A0AAE0JVI1</accession>
<reference evidence="2" key="1">
    <citation type="journal article" date="2023" name="Mol. Phylogenet. Evol.">
        <title>Genome-scale phylogeny and comparative genomics of the fungal order Sordariales.</title>
        <authorList>
            <person name="Hensen N."/>
            <person name="Bonometti L."/>
            <person name="Westerberg I."/>
            <person name="Brannstrom I.O."/>
            <person name="Guillou S."/>
            <person name="Cros-Aarteil S."/>
            <person name="Calhoun S."/>
            <person name="Haridas S."/>
            <person name="Kuo A."/>
            <person name="Mondo S."/>
            <person name="Pangilinan J."/>
            <person name="Riley R."/>
            <person name="LaButti K."/>
            <person name="Andreopoulos B."/>
            <person name="Lipzen A."/>
            <person name="Chen C."/>
            <person name="Yan M."/>
            <person name="Daum C."/>
            <person name="Ng V."/>
            <person name="Clum A."/>
            <person name="Steindorff A."/>
            <person name="Ohm R.A."/>
            <person name="Martin F."/>
            <person name="Silar P."/>
            <person name="Natvig D.O."/>
            <person name="Lalanne C."/>
            <person name="Gautier V."/>
            <person name="Ament-Velasquez S.L."/>
            <person name="Kruys A."/>
            <person name="Hutchinson M.I."/>
            <person name="Powell A.J."/>
            <person name="Barry K."/>
            <person name="Miller A.N."/>
            <person name="Grigoriev I.V."/>
            <person name="Debuchy R."/>
            <person name="Gladieux P."/>
            <person name="Hiltunen Thoren M."/>
            <person name="Johannesson H."/>
        </authorList>
    </citation>
    <scope>NUCLEOTIDE SEQUENCE</scope>
    <source>
        <strain evidence="2">CBS 958.72</strain>
    </source>
</reference>
<evidence type="ECO:0000313" key="3">
    <source>
        <dbReference type="Proteomes" id="UP001287356"/>
    </source>
</evidence>
<protein>
    <submittedName>
        <fullName evidence="2">Uncharacterized protein</fullName>
    </submittedName>
</protein>
<name>A0AAE0JVI1_9PEZI</name>
<evidence type="ECO:0000313" key="2">
    <source>
        <dbReference type="EMBL" id="KAK3365079.1"/>
    </source>
</evidence>
<feature type="compositionally biased region" description="Acidic residues" evidence="1">
    <location>
        <begin position="183"/>
        <end position="196"/>
    </location>
</feature>
<feature type="region of interest" description="Disordered" evidence="1">
    <location>
        <begin position="1"/>
        <end position="41"/>
    </location>
</feature>
<feature type="compositionally biased region" description="Basic and acidic residues" evidence="1">
    <location>
        <begin position="1"/>
        <end position="11"/>
    </location>
</feature>
<comment type="caution">
    <text evidence="2">The sequence shown here is derived from an EMBL/GenBank/DDBJ whole genome shotgun (WGS) entry which is preliminary data.</text>
</comment>
<dbReference type="EMBL" id="JAULSN010000009">
    <property type="protein sequence ID" value="KAK3365079.1"/>
    <property type="molecule type" value="Genomic_DNA"/>
</dbReference>
<keyword evidence="3" id="KW-1185">Reference proteome</keyword>